<reference evidence="2 3" key="1">
    <citation type="submission" date="2013-09" db="EMBL/GenBank/DDBJ databases">
        <title>High correlation between genotypes and phenotypes of environmental bacteria Comamonas testosteroni strains.</title>
        <authorList>
            <person name="Liu L."/>
            <person name="Zhu W."/>
            <person name="Xia X."/>
            <person name="Xu B."/>
            <person name="Luo M."/>
            <person name="Wang G."/>
        </authorList>
    </citation>
    <scope>NUCLEOTIDE SEQUENCE [LARGE SCALE GENOMIC DNA]</scope>
    <source>
        <strain evidence="2 3">JL40</strain>
    </source>
</reference>
<dbReference type="Proteomes" id="UP000029553">
    <property type="component" value="Unassembled WGS sequence"/>
</dbReference>
<proteinExistence type="predicted"/>
<protein>
    <recommendedName>
        <fullName evidence="1">DUF403 domain-containing protein</fullName>
    </recommendedName>
</protein>
<dbReference type="AlphaFoldDB" id="A0A096FPV7"/>
<organism evidence="2 3">
    <name type="scientific">Comamonas testosteroni</name>
    <name type="common">Pseudomonas testosteroni</name>
    <dbReference type="NCBI Taxonomy" id="285"/>
    <lineage>
        <taxon>Bacteria</taxon>
        <taxon>Pseudomonadati</taxon>
        <taxon>Pseudomonadota</taxon>
        <taxon>Betaproteobacteria</taxon>
        <taxon>Burkholderiales</taxon>
        <taxon>Comamonadaceae</taxon>
        <taxon>Comamonas</taxon>
    </lineage>
</organism>
<dbReference type="Pfam" id="PF04168">
    <property type="entry name" value="Alpha-E"/>
    <property type="match status" value="1"/>
</dbReference>
<feature type="domain" description="DUF403" evidence="1">
    <location>
        <begin position="1"/>
        <end position="23"/>
    </location>
</feature>
<dbReference type="PATRIC" id="fig|285.51.peg.3931"/>
<comment type="caution">
    <text evidence="2">The sequence shown here is derived from an EMBL/GenBank/DDBJ whole genome shotgun (WGS) entry which is preliminary data.</text>
</comment>
<evidence type="ECO:0000313" key="2">
    <source>
        <dbReference type="EMBL" id="KGH32381.1"/>
    </source>
</evidence>
<evidence type="ECO:0000313" key="3">
    <source>
        <dbReference type="Proteomes" id="UP000029553"/>
    </source>
</evidence>
<dbReference type="EMBL" id="AWOR01000001">
    <property type="protein sequence ID" value="KGH32381.1"/>
    <property type="molecule type" value="Genomic_DNA"/>
</dbReference>
<name>A0A096FPV7_COMTE</name>
<gene>
    <name evidence="2" type="ORF">P353_03770</name>
</gene>
<sequence>MLSRTADHLYWMSRYTERAEKKAAGIFSTEYGARVQRVRGSLPKEGLC</sequence>
<dbReference type="RefSeq" id="WP_080750411.1">
    <property type="nucleotide sequence ID" value="NZ_AWOR01000001.1"/>
</dbReference>
<dbReference type="InterPro" id="IPR007296">
    <property type="entry name" value="DUF403"/>
</dbReference>
<accession>A0A096FPV7</accession>
<evidence type="ECO:0000259" key="1">
    <source>
        <dbReference type="Pfam" id="PF04168"/>
    </source>
</evidence>